<dbReference type="PANTHER" id="PTHR34039:SF1">
    <property type="entry name" value="UPF0102 PROTEIN YRAN"/>
    <property type="match status" value="1"/>
</dbReference>
<evidence type="ECO:0000313" key="3">
    <source>
        <dbReference type="EMBL" id="GGG45650.1"/>
    </source>
</evidence>
<dbReference type="InterPro" id="IPR011335">
    <property type="entry name" value="Restrct_endonuc-II-like"/>
</dbReference>
<dbReference type="Proteomes" id="UP000601361">
    <property type="component" value="Unassembled WGS sequence"/>
</dbReference>
<reference evidence="4" key="1">
    <citation type="journal article" date="2019" name="Int. J. Syst. Evol. Microbiol.">
        <title>The Global Catalogue of Microorganisms (GCM) 10K type strain sequencing project: providing services to taxonomists for standard genome sequencing and annotation.</title>
        <authorList>
            <consortium name="The Broad Institute Genomics Platform"/>
            <consortium name="The Broad Institute Genome Sequencing Center for Infectious Disease"/>
            <person name="Wu L."/>
            <person name="Ma J."/>
        </authorList>
    </citation>
    <scope>NUCLEOTIDE SEQUENCE [LARGE SCALE GENOMIC DNA]</scope>
    <source>
        <strain evidence="4">CGMCC 1.12990</strain>
    </source>
</reference>
<dbReference type="InterPro" id="IPR003509">
    <property type="entry name" value="UPF0102_YraN-like"/>
</dbReference>
<evidence type="ECO:0000313" key="4">
    <source>
        <dbReference type="Proteomes" id="UP000601361"/>
    </source>
</evidence>
<evidence type="ECO:0000256" key="1">
    <source>
        <dbReference type="ARBA" id="ARBA00006738"/>
    </source>
</evidence>
<evidence type="ECO:0000256" key="2">
    <source>
        <dbReference type="HAMAP-Rule" id="MF_00048"/>
    </source>
</evidence>
<comment type="caution">
    <text evidence="3">The sequence shown here is derived from an EMBL/GenBank/DDBJ whole genome shotgun (WGS) entry which is preliminary data.</text>
</comment>
<proteinExistence type="inferred from homology"/>
<dbReference type="CDD" id="cd20736">
    <property type="entry name" value="PoNe_Nuclease"/>
    <property type="match status" value="1"/>
</dbReference>
<dbReference type="Pfam" id="PF02021">
    <property type="entry name" value="UPF0102"/>
    <property type="match status" value="1"/>
</dbReference>
<sequence length="130" mass="15273">MRSSLTFPASAMLIPSHQLGLDGEETSLHYLLGQGYELVHRNYRYRRAEVDLIVRRGNEVLVFVEVKTRSSALYGHPEEFVTERKRQLLRLAAEQVQEELRWRGDIRFDILALLPTREGLRVEHFEDAFY</sequence>
<gene>
    <name evidence="3" type="ORF">GCM10011378_22370</name>
</gene>
<dbReference type="EMBL" id="BMGS01000005">
    <property type="protein sequence ID" value="GGG45650.1"/>
    <property type="molecule type" value="Genomic_DNA"/>
</dbReference>
<protein>
    <recommendedName>
        <fullName evidence="2">UPF0102 protein GCM10011378_22370</fullName>
    </recommendedName>
</protein>
<dbReference type="PANTHER" id="PTHR34039">
    <property type="entry name" value="UPF0102 PROTEIN YRAN"/>
    <property type="match status" value="1"/>
</dbReference>
<accession>A0ABQ1WUQ9</accession>
<dbReference type="SUPFAM" id="SSF52980">
    <property type="entry name" value="Restriction endonuclease-like"/>
    <property type="match status" value="1"/>
</dbReference>
<dbReference type="InterPro" id="IPR011856">
    <property type="entry name" value="tRNA_endonuc-like_dom_sf"/>
</dbReference>
<dbReference type="Gene3D" id="3.40.1350.10">
    <property type="match status" value="1"/>
</dbReference>
<comment type="similarity">
    <text evidence="1 2">Belongs to the UPF0102 family.</text>
</comment>
<dbReference type="HAMAP" id="MF_00048">
    <property type="entry name" value="UPF0102"/>
    <property type="match status" value="1"/>
</dbReference>
<organism evidence="3 4">
    <name type="scientific">Hymenobacter glacieicola</name>
    <dbReference type="NCBI Taxonomy" id="1562124"/>
    <lineage>
        <taxon>Bacteria</taxon>
        <taxon>Pseudomonadati</taxon>
        <taxon>Bacteroidota</taxon>
        <taxon>Cytophagia</taxon>
        <taxon>Cytophagales</taxon>
        <taxon>Hymenobacteraceae</taxon>
        <taxon>Hymenobacter</taxon>
    </lineage>
</organism>
<name>A0ABQ1WUQ9_9BACT</name>
<keyword evidence="4" id="KW-1185">Reference proteome</keyword>